<feature type="transmembrane region" description="Helical" evidence="1">
    <location>
        <begin position="28"/>
        <end position="46"/>
    </location>
</feature>
<proteinExistence type="predicted"/>
<protein>
    <recommendedName>
        <fullName evidence="4">Tellurium resistance protein TerC</fullName>
    </recommendedName>
</protein>
<dbReference type="RefSeq" id="WP_138841032.1">
    <property type="nucleotide sequence ID" value="NZ_VCPD01000002.1"/>
</dbReference>
<evidence type="ECO:0008006" key="4">
    <source>
        <dbReference type="Google" id="ProtNLM"/>
    </source>
</evidence>
<dbReference type="EMBL" id="VCPD01000002">
    <property type="protein sequence ID" value="TMV09003.1"/>
    <property type="molecule type" value="Genomic_DNA"/>
</dbReference>
<evidence type="ECO:0000256" key="1">
    <source>
        <dbReference type="SAM" id="Phobius"/>
    </source>
</evidence>
<name>A0ABY2X287_9RHOB</name>
<keyword evidence="1" id="KW-0812">Transmembrane</keyword>
<sequence length="78" mass="8937">MAETPKPQSIRDRFRGFLNRVRARVPRGLRLALGLVLILGGTLGFLPILGFWMIPLGVAVAALDIQLYRRWKRRQKPK</sequence>
<dbReference type="Proteomes" id="UP001193035">
    <property type="component" value="Unassembled WGS sequence"/>
</dbReference>
<comment type="caution">
    <text evidence="2">The sequence shown here is derived from an EMBL/GenBank/DDBJ whole genome shotgun (WGS) entry which is preliminary data.</text>
</comment>
<evidence type="ECO:0000313" key="2">
    <source>
        <dbReference type="EMBL" id="TMV09003.1"/>
    </source>
</evidence>
<keyword evidence="3" id="KW-1185">Reference proteome</keyword>
<evidence type="ECO:0000313" key="3">
    <source>
        <dbReference type="Proteomes" id="UP001193035"/>
    </source>
</evidence>
<gene>
    <name evidence="2" type="ORF">FGK63_07740</name>
</gene>
<keyword evidence="1" id="KW-1133">Transmembrane helix</keyword>
<reference evidence="2 3" key="1">
    <citation type="submission" date="2019-05" db="EMBL/GenBank/DDBJ databases">
        <title>Ruegeria sp. nov., isolated from tidal flat.</title>
        <authorList>
            <person name="Kim W."/>
        </authorList>
    </citation>
    <scope>NUCLEOTIDE SEQUENCE [LARGE SCALE GENOMIC DNA]</scope>
    <source>
        <strain evidence="2 3">CAU 1488</strain>
    </source>
</reference>
<accession>A0ABY2X287</accession>
<keyword evidence="1" id="KW-0472">Membrane</keyword>
<organism evidence="2 3">
    <name type="scientific">Ruegeria sediminis</name>
    <dbReference type="NCBI Taxonomy" id="2583820"/>
    <lineage>
        <taxon>Bacteria</taxon>
        <taxon>Pseudomonadati</taxon>
        <taxon>Pseudomonadota</taxon>
        <taxon>Alphaproteobacteria</taxon>
        <taxon>Rhodobacterales</taxon>
        <taxon>Roseobacteraceae</taxon>
        <taxon>Ruegeria</taxon>
    </lineage>
</organism>